<dbReference type="RefSeq" id="WP_094544210.1">
    <property type="nucleotide sequence ID" value="NZ_CAXURC020000002.1"/>
</dbReference>
<dbReference type="InterPro" id="IPR011250">
    <property type="entry name" value="OMP/PagP_B-barrel"/>
</dbReference>
<dbReference type="PANTHER" id="PTHR34001">
    <property type="entry name" value="BLL7405 PROTEIN"/>
    <property type="match status" value="1"/>
</dbReference>
<evidence type="ECO:0000313" key="10">
    <source>
        <dbReference type="EMBL" id="NNV20298.1"/>
    </source>
</evidence>
<evidence type="ECO:0000256" key="8">
    <source>
        <dbReference type="SAM" id="SignalP"/>
    </source>
</evidence>
<feature type="signal peptide" evidence="8">
    <location>
        <begin position="1"/>
        <end position="22"/>
    </location>
</feature>
<accession>A0A256G7Q4</accession>
<keyword evidence="2" id="KW-1134">Transmembrane beta strand</keyword>
<comment type="caution">
    <text evidence="11">The sequence shown here is derived from an EMBL/GenBank/DDBJ whole genome shotgun (WGS) entry which is preliminary data.</text>
</comment>
<dbReference type="PANTHER" id="PTHR34001:SF3">
    <property type="entry name" value="BLL7405 PROTEIN"/>
    <property type="match status" value="1"/>
</dbReference>
<evidence type="ECO:0000256" key="4">
    <source>
        <dbReference type="ARBA" id="ARBA00022729"/>
    </source>
</evidence>
<dbReference type="Pfam" id="PF13505">
    <property type="entry name" value="OMP_b-brl"/>
    <property type="match status" value="1"/>
</dbReference>
<evidence type="ECO:0000256" key="2">
    <source>
        <dbReference type="ARBA" id="ARBA00022452"/>
    </source>
</evidence>
<dbReference type="GO" id="GO:0009279">
    <property type="term" value="C:cell outer membrane"/>
    <property type="evidence" value="ECO:0007669"/>
    <property type="project" value="UniProtKB-SubCell"/>
</dbReference>
<sequence>MKIKTIIVLSLLSTVPFSSAYAADVVSSFEPTLVVAPFSWAGGYLGGQVGYGWANPKNSVSSSPFVDEDGESIPGVQATITPKSKGFLGGVYGGYNFDMGGNAILGLEADAVYTRMKGNQTVTNDYGTAKFSETLDWSGSVRARAGYAVDRFLPFVTGGVAFGLVNQSTKATFVEPEEDFDGKYSQKSWRAGYTLGAGVDYAATDNVILRVEYRFTDFGNRTESLDFGNAKETNRLRTNEIRMGIAYKF</sequence>
<comment type="subcellular location">
    <subcellularLocation>
        <location evidence="1">Cell outer membrane</location>
    </subcellularLocation>
</comment>
<keyword evidence="12" id="KW-1185">Reference proteome</keyword>
<dbReference type="InterPro" id="IPR027385">
    <property type="entry name" value="Beta-barrel_OMP"/>
</dbReference>
<reference evidence="11 12" key="1">
    <citation type="submission" date="2017-07" db="EMBL/GenBank/DDBJ databases">
        <title>Phylogenetic study on the rhizospheric bacterium Ochrobactrum sp. A44.</title>
        <authorList>
            <person name="Krzyzanowska D.M."/>
            <person name="Ossowicki A."/>
            <person name="Rajewska M."/>
            <person name="Maciag T."/>
            <person name="Kaczynski Z."/>
            <person name="Czerwicka M."/>
            <person name="Jafra S."/>
        </authorList>
    </citation>
    <scope>NUCLEOTIDE SEQUENCE [LARGE SCALE GENOMIC DNA]</scope>
    <source>
        <strain evidence="11 12">CCUG 30717</strain>
    </source>
</reference>
<keyword evidence="5" id="KW-0472">Membrane</keyword>
<dbReference type="SUPFAM" id="SSF56925">
    <property type="entry name" value="OMPA-like"/>
    <property type="match status" value="1"/>
</dbReference>
<evidence type="ECO:0000256" key="1">
    <source>
        <dbReference type="ARBA" id="ARBA00004442"/>
    </source>
</evidence>
<keyword evidence="3" id="KW-0812">Transmembrane</keyword>
<dbReference type="STRING" id="419475.A8A54_10075"/>
<dbReference type="Proteomes" id="UP000526233">
    <property type="component" value="Unassembled WGS sequence"/>
</dbReference>
<protein>
    <submittedName>
        <fullName evidence="10 11">Porin family protein</fullName>
    </submittedName>
</protein>
<evidence type="ECO:0000313" key="13">
    <source>
        <dbReference type="Proteomes" id="UP000526233"/>
    </source>
</evidence>
<organism evidence="11 12">
    <name type="scientific">Brucella pseudogrignonensis</name>
    <dbReference type="NCBI Taxonomy" id="419475"/>
    <lineage>
        <taxon>Bacteria</taxon>
        <taxon>Pseudomonadati</taxon>
        <taxon>Pseudomonadota</taxon>
        <taxon>Alphaproteobacteria</taxon>
        <taxon>Hyphomicrobiales</taxon>
        <taxon>Brucellaceae</taxon>
        <taxon>Brucella/Ochrobactrum group</taxon>
        <taxon>Brucella</taxon>
    </lineage>
</organism>
<proteinExistence type="inferred from homology"/>
<evidence type="ECO:0000256" key="7">
    <source>
        <dbReference type="ARBA" id="ARBA00038306"/>
    </source>
</evidence>
<evidence type="ECO:0000313" key="11">
    <source>
        <dbReference type="EMBL" id="OYR23119.1"/>
    </source>
</evidence>
<dbReference type="EMBL" id="PKQI01000001">
    <property type="protein sequence ID" value="NNV20298.1"/>
    <property type="molecule type" value="Genomic_DNA"/>
</dbReference>
<evidence type="ECO:0000259" key="9">
    <source>
        <dbReference type="Pfam" id="PF13505"/>
    </source>
</evidence>
<comment type="similarity">
    <text evidence="7">Belongs to the Omp25/RopB family.</text>
</comment>
<feature type="domain" description="Outer membrane protein beta-barrel" evidence="9">
    <location>
        <begin position="39"/>
        <end position="249"/>
    </location>
</feature>
<evidence type="ECO:0000256" key="5">
    <source>
        <dbReference type="ARBA" id="ARBA00023136"/>
    </source>
</evidence>
<reference evidence="10 13" key="2">
    <citation type="submission" date="2018-11" db="EMBL/GenBank/DDBJ databases">
        <title>Genome sequencing and analysis.</title>
        <authorList>
            <person name="Huang Y.-T."/>
        </authorList>
    </citation>
    <scope>NUCLEOTIDE SEQUENCE [LARGE SCALE GENOMIC DNA]</scope>
    <source>
        <strain evidence="10 13">SHIN</strain>
    </source>
</reference>
<dbReference type="Gene3D" id="2.40.160.20">
    <property type="match status" value="1"/>
</dbReference>
<dbReference type="InterPro" id="IPR051692">
    <property type="entry name" value="OMP-like"/>
</dbReference>
<dbReference type="AlphaFoldDB" id="A0A256G7Q4"/>
<keyword evidence="6" id="KW-0998">Cell outer membrane</keyword>
<keyword evidence="4 8" id="KW-0732">Signal</keyword>
<evidence type="ECO:0000256" key="3">
    <source>
        <dbReference type="ARBA" id="ARBA00022692"/>
    </source>
</evidence>
<evidence type="ECO:0000256" key="6">
    <source>
        <dbReference type="ARBA" id="ARBA00023237"/>
    </source>
</evidence>
<dbReference type="Proteomes" id="UP000216188">
    <property type="component" value="Unassembled WGS sequence"/>
</dbReference>
<name>A0A256G7Q4_9HYPH</name>
<dbReference type="EMBL" id="NNRM01000041">
    <property type="protein sequence ID" value="OYR23119.1"/>
    <property type="molecule type" value="Genomic_DNA"/>
</dbReference>
<feature type="chain" id="PRO_5044571149" evidence="8">
    <location>
        <begin position="23"/>
        <end position="249"/>
    </location>
</feature>
<evidence type="ECO:0000313" key="12">
    <source>
        <dbReference type="Proteomes" id="UP000216188"/>
    </source>
</evidence>
<gene>
    <name evidence="11" type="ORF">CEV34_3864</name>
    <name evidence="10" type="ORF">EHE22_07660</name>
</gene>